<dbReference type="InterPro" id="IPR007078">
    <property type="entry name" value="Haem_export_protD_CcmD"/>
</dbReference>
<keyword evidence="8 12" id="KW-0812">Transmembrane</keyword>
<evidence type="ECO:0000256" key="9">
    <source>
        <dbReference type="ARBA" id="ARBA00022748"/>
    </source>
</evidence>
<comment type="caution">
    <text evidence="13">The sequence shown here is derived from an EMBL/GenBank/DDBJ whole genome shotgun (WGS) entry which is preliminary data.</text>
</comment>
<dbReference type="RefSeq" id="WP_132664790.1">
    <property type="nucleotide sequence ID" value="NZ_JAANCM010000004.1"/>
</dbReference>
<dbReference type="GO" id="GO:0005886">
    <property type="term" value="C:plasma membrane"/>
    <property type="evidence" value="ECO:0007669"/>
    <property type="project" value="UniProtKB-SubCell"/>
</dbReference>
<evidence type="ECO:0000256" key="1">
    <source>
        <dbReference type="ARBA" id="ARBA00002442"/>
    </source>
</evidence>
<dbReference type="Proteomes" id="UP001155840">
    <property type="component" value="Unassembled WGS sequence"/>
</dbReference>
<reference evidence="13" key="1">
    <citation type="submission" date="2020-03" db="EMBL/GenBank/DDBJ databases">
        <title>Ferranicluibacter endophyticum gen. nov., sp. nov., a new genus isolated from Rubus ulmifolius Schott. stem.</title>
        <authorList>
            <person name="Roca-Couso R."/>
            <person name="Flores-Felix J.D."/>
            <person name="Igual J.M."/>
            <person name="Rivas R."/>
        </authorList>
    </citation>
    <scope>NUCLEOTIDE SEQUENCE</scope>
    <source>
        <strain evidence="13">CRRU44</strain>
    </source>
</reference>
<dbReference type="Pfam" id="PF04995">
    <property type="entry name" value="CcmD"/>
    <property type="match status" value="1"/>
</dbReference>
<keyword evidence="5 12" id="KW-0813">Transport</keyword>
<comment type="similarity">
    <text evidence="3 12">Belongs to the CcmD/CycX/HelD family.</text>
</comment>
<dbReference type="GO" id="GO:0015886">
    <property type="term" value="P:heme transport"/>
    <property type="evidence" value="ECO:0007669"/>
    <property type="project" value="InterPro"/>
</dbReference>
<keyword evidence="11 12" id="KW-0472">Membrane</keyword>
<dbReference type="GO" id="GO:0017004">
    <property type="term" value="P:cytochrome complex assembly"/>
    <property type="evidence" value="ECO:0007669"/>
    <property type="project" value="UniProtKB-KW"/>
</dbReference>
<evidence type="ECO:0000256" key="11">
    <source>
        <dbReference type="ARBA" id="ARBA00023136"/>
    </source>
</evidence>
<keyword evidence="7 12" id="KW-0997">Cell inner membrane</keyword>
<comment type="function">
    <text evidence="1 12">Required for the export of heme to the periplasm for the biogenesis of c-type cytochromes.</text>
</comment>
<keyword evidence="10 12" id="KW-1133">Transmembrane helix</keyword>
<gene>
    <name evidence="13" type="primary">ccmD</name>
    <name evidence="13" type="ORF">G8E10_10275</name>
</gene>
<dbReference type="NCBIfam" id="TIGR03141">
    <property type="entry name" value="cytochro_ccmD"/>
    <property type="match status" value="1"/>
</dbReference>
<keyword evidence="6 12" id="KW-1003">Cell membrane</keyword>
<evidence type="ECO:0000256" key="7">
    <source>
        <dbReference type="ARBA" id="ARBA00022519"/>
    </source>
</evidence>
<evidence type="ECO:0000256" key="3">
    <source>
        <dbReference type="ARBA" id="ARBA00008741"/>
    </source>
</evidence>
<evidence type="ECO:0000256" key="6">
    <source>
        <dbReference type="ARBA" id="ARBA00022475"/>
    </source>
</evidence>
<evidence type="ECO:0000313" key="14">
    <source>
        <dbReference type="Proteomes" id="UP001155840"/>
    </source>
</evidence>
<feature type="transmembrane region" description="Helical" evidence="12">
    <location>
        <begin position="6"/>
        <end position="28"/>
    </location>
</feature>
<keyword evidence="14" id="KW-1185">Reference proteome</keyword>
<dbReference type="AlphaFoldDB" id="A0AA43ZFE8"/>
<proteinExistence type="inferred from homology"/>
<evidence type="ECO:0000256" key="8">
    <source>
        <dbReference type="ARBA" id="ARBA00022692"/>
    </source>
</evidence>
<comment type="subcellular location">
    <subcellularLocation>
        <location evidence="2 12">Cell inner membrane</location>
        <topology evidence="2 12">Single-pass membrane protein</topology>
    </subcellularLocation>
</comment>
<evidence type="ECO:0000256" key="2">
    <source>
        <dbReference type="ARBA" id="ARBA00004377"/>
    </source>
</evidence>
<evidence type="ECO:0000256" key="10">
    <source>
        <dbReference type="ARBA" id="ARBA00022989"/>
    </source>
</evidence>
<dbReference type="EMBL" id="JAANCM010000004">
    <property type="protein sequence ID" value="NHT76121.1"/>
    <property type="molecule type" value="Genomic_DNA"/>
</dbReference>
<evidence type="ECO:0000313" key="13">
    <source>
        <dbReference type="EMBL" id="NHT76121.1"/>
    </source>
</evidence>
<evidence type="ECO:0000256" key="12">
    <source>
        <dbReference type="RuleBase" id="RU363101"/>
    </source>
</evidence>
<evidence type="ECO:0000256" key="5">
    <source>
        <dbReference type="ARBA" id="ARBA00022448"/>
    </source>
</evidence>
<organism evidence="13 14">
    <name type="scientific">Ferranicluibacter rubi</name>
    <dbReference type="NCBI Taxonomy" id="2715133"/>
    <lineage>
        <taxon>Bacteria</taxon>
        <taxon>Pseudomonadati</taxon>
        <taxon>Pseudomonadota</taxon>
        <taxon>Alphaproteobacteria</taxon>
        <taxon>Hyphomicrobiales</taxon>
        <taxon>Rhizobiaceae</taxon>
        <taxon>Ferranicluibacter</taxon>
    </lineage>
</organism>
<name>A0AA43ZFE8_9HYPH</name>
<accession>A0AA43ZFE8</accession>
<evidence type="ECO:0000256" key="4">
    <source>
        <dbReference type="ARBA" id="ARBA00016461"/>
    </source>
</evidence>
<protein>
    <recommendedName>
        <fullName evidence="4 12">Heme exporter protein D</fullName>
    </recommendedName>
</protein>
<sequence>MSAHLAYVAASYGAALVVVASLICWVVLDARARRRELQALEEAGIRRRSAGGGAQ</sequence>
<keyword evidence="9 12" id="KW-0201">Cytochrome c-type biogenesis</keyword>